<proteinExistence type="predicted"/>
<name>A0A1H4ALC0_9BACT</name>
<protein>
    <submittedName>
        <fullName evidence="2">Uncharacterized protein</fullName>
    </submittedName>
</protein>
<dbReference type="Proteomes" id="UP000199409">
    <property type="component" value="Unassembled WGS sequence"/>
</dbReference>
<dbReference type="STRING" id="37625.SAMN05660420_01890"/>
<evidence type="ECO:0000313" key="2">
    <source>
        <dbReference type="EMBL" id="SEA36720.1"/>
    </source>
</evidence>
<keyword evidence="1" id="KW-0812">Transmembrane</keyword>
<accession>A0A1H4ALC0</accession>
<keyword evidence="1" id="KW-0472">Membrane</keyword>
<dbReference type="AlphaFoldDB" id="A0A1H4ALC0"/>
<feature type="transmembrane region" description="Helical" evidence="1">
    <location>
        <begin position="37"/>
        <end position="61"/>
    </location>
</feature>
<dbReference type="EMBL" id="FNQN01000005">
    <property type="protein sequence ID" value="SEA36720.1"/>
    <property type="molecule type" value="Genomic_DNA"/>
</dbReference>
<feature type="transmembrane region" description="Helical" evidence="1">
    <location>
        <begin position="7"/>
        <end position="25"/>
    </location>
</feature>
<keyword evidence="1" id="KW-1133">Transmembrane helix</keyword>
<evidence type="ECO:0000256" key="1">
    <source>
        <dbReference type="SAM" id="Phobius"/>
    </source>
</evidence>
<gene>
    <name evidence="2" type="ORF">SAMN05660420_01890</name>
</gene>
<keyword evidence="3" id="KW-1185">Reference proteome</keyword>
<organism evidence="2 3">
    <name type="scientific">Desulfuromusa kysingii</name>
    <dbReference type="NCBI Taxonomy" id="37625"/>
    <lineage>
        <taxon>Bacteria</taxon>
        <taxon>Pseudomonadati</taxon>
        <taxon>Thermodesulfobacteriota</taxon>
        <taxon>Desulfuromonadia</taxon>
        <taxon>Desulfuromonadales</taxon>
        <taxon>Geopsychrobacteraceae</taxon>
        <taxon>Desulfuromusa</taxon>
    </lineage>
</organism>
<dbReference type="OrthoDB" id="5397544at2"/>
<dbReference type="RefSeq" id="WP_092347307.1">
    <property type="nucleotide sequence ID" value="NZ_FNQN01000005.1"/>
</dbReference>
<reference evidence="2 3" key="1">
    <citation type="submission" date="2016-10" db="EMBL/GenBank/DDBJ databases">
        <authorList>
            <person name="de Groot N.N."/>
        </authorList>
    </citation>
    <scope>NUCLEOTIDE SEQUENCE [LARGE SCALE GENOMIC DNA]</scope>
    <source>
        <strain evidence="2 3">DSM 7343</strain>
    </source>
</reference>
<evidence type="ECO:0000313" key="3">
    <source>
        <dbReference type="Proteomes" id="UP000199409"/>
    </source>
</evidence>
<sequence>MRRKNIYKLSATVIALLLTAAFMLGNFGMNLTPLTKLFIIFFAGVIGLQCVPAVLLFICMVKGVCTVNQKNSLTKNGVKS</sequence>